<evidence type="ECO:0008006" key="3">
    <source>
        <dbReference type="Google" id="ProtNLM"/>
    </source>
</evidence>
<name>A0A9P5XKD2_9AGAR</name>
<keyword evidence="2" id="KW-1185">Reference proteome</keyword>
<reference evidence="1" key="1">
    <citation type="submission" date="2020-11" db="EMBL/GenBank/DDBJ databases">
        <authorList>
            <consortium name="DOE Joint Genome Institute"/>
            <person name="Ahrendt S."/>
            <person name="Riley R."/>
            <person name="Andreopoulos W."/>
            <person name="Labutti K."/>
            <person name="Pangilinan J."/>
            <person name="Ruiz-Duenas F.J."/>
            <person name="Barrasa J.M."/>
            <person name="Sanchez-Garcia M."/>
            <person name="Camarero S."/>
            <person name="Miyauchi S."/>
            <person name="Serrano A."/>
            <person name="Linde D."/>
            <person name="Babiker R."/>
            <person name="Drula E."/>
            <person name="Ayuso-Fernandez I."/>
            <person name="Pacheco R."/>
            <person name="Padilla G."/>
            <person name="Ferreira P."/>
            <person name="Barriuso J."/>
            <person name="Kellner H."/>
            <person name="Castanera R."/>
            <person name="Alfaro M."/>
            <person name="Ramirez L."/>
            <person name="Pisabarro A.G."/>
            <person name="Kuo A."/>
            <person name="Tritt A."/>
            <person name="Lipzen A."/>
            <person name="He G."/>
            <person name="Yan M."/>
            <person name="Ng V."/>
            <person name="Cullen D."/>
            <person name="Martin F."/>
            <person name="Rosso M.-N."/>
            <person name="Henrissat B."/>
            <person name="Hibbett D."/>
            <person name="Martinez A.T."/>
            <person name="Grigoriev I.V."/>
        </authorList>
    </citation>
    <scope>NUCLEOTIDE SEQUENCE</scope>
    <source>
        <strain evidence="1">MF-IS2</strain>
    </source>
</reference>
<comment type="caution">
    <text evidence="1">The sequence shown here is derived from an EMBL/GenBank/DDBJ whole genome shotgun (WGS) entry which is preliminary data.</text>
</comment>
<protein>
    <recommendedName>
        <fullName evidence="3">F-box domain-containing protein</fullName>
    </recommendedName>
</protein>
<sequence length="147" mass="16529">MPTLEDLPIEIILEVVKFSTPINPTGDRIGKDDLCNLRLVSSRLNETVSPVLFMALRLDFDDADIYESTAPDSLRCQEIIHALADGSTRAFKHTRRLSLCTQKLFWTENDRRPGVAELKQLVIEKIFDAVSALKDLRTVTYAPSPGK</sequence>
<organism evidence="1 2">
    <name type="scientific">Macrolepiota fuliginosa MF-IS2</name>
    <dbReference type="NCBI Taxonomy" id="1400762"/>
    <lineage>
        <taxon>Eukaryota</taxon>
        <taxon>Fungi</taxon>
        <taxon>Dikarya</taxon>
        <taxon>Basidiomycota</taxon>
        <taxon>Agaricomycotina</taxon>
        <taxon>Agaricomycetes</taxon>
        <taxon>Agaricomycetidae</taxon>
        <taxon>Agaricales</taxon>
        <taxon>Agaricineae</taxon>
        <taxon>Agaricaceae</taxon>
        <taxon>Macrolepiota</taxon>
    </lineage>
</organism>
<dbReference type="EMBL" id="MU151097">
    <property type="protein sequence ID" value="KAF9450781.1"/>
    <property type="molecule type" value="Genomic_DNA"/>
</dbReference>
<evidence type="ECO:0000313" key="2">
    <source>
        <dbReference type="Proteomes" id="UP000807342"/>
    </source>
</evidence>
<dbReference type="OrthoDB" id="5341239at2759"/>
<accession>A0A9P5XKD2</accession>
<dbReference type="Proteomes" id="UP000807342">
    <property type="component" value="Unassembled WGS sequence"/>
</dbReference>
<proteinExistence type="predicted"/>
<dbReference type="AlphaFoldDB" id="A0A9P5XKD2"/>
<evidence type="ECO:0000313" key="1">
    <source>
        <dbReference type="EMBL" id="KAF9450781.1"/>
    </source>
</evidence>
<gene>
    <name evidence="1" type="ORF">P691DRAFT_809473</name>
</gene>